<comment type="caution">
    <text evidence="1">The sequence shown here is derived from an EMBL/GenBank/DDBJ whole genome shotgun (WGS) entry which is preliminary data.</text>
</comment>
<name>A0A9J5X105_SOLCO</name>
<dbReference type="AlphaFoldDB" id="A0A9J5X105"/>
<dbReference type="Proteomes" id="UP000824120">
    <property type="component" value="Chromosome 10"/>
</dbReference>
<sequence>MDDRYLRDRLLLYGSGLLLFLVPISQLQFLNRHVSTPLLAATFAVVTMGSSSTRRFYSSSVNRGSMDFCCSPWIFWPNRFHVTNSKLARLLN</sequence>
<keyword evidence="2" id="KW-1185">Reference proteome</keyword>
<evidence type="ECO:0000313" key="2">
    <source>
        <dbReference type="Proteomes" id="UP000824120"/>
    </source>
</evidence>
<gene>
    <name evidence="1" type="ORF">H5410_052508</name>
</gene>
<protein>
    <submittedName>
        <fullName evidence="1">Uncharacterized protein</fullName>
    </submittedName>
</protein>
<accession>A0A9J5X105</accession>
<dbReference type="EMBL" id="JACXVP010000010">
    <property type="protein sequence ID" value="KAG5581881.1"/>
    <property type="molecule type" value="Genomic_DNA"/>
</dbReference>
<organism evidence="1 2">
    <name type="scientific">Solanum commersonii</name>
    <name type="common">Commerson's wild potato</name>
    <name type="synonym">Commerson's nightshade</name>
    <dbReference type="NCBI Taxonomy" id="4109"/>
    <lineage>
        <taxon>Eukaryota</taxon>
        <taxon>Viridiplantae</taxon>
        <taxon>Streptophyta</taxon>
        <taxon>Embryophyta</taxon>
        <taxon>Tracheophyta</taxon>
        <taxon>Spermatophyta</taxon>
        <taxon>Magnoliopsida</taxon>
        <taxon>eudicotyledons</taxon>
        <taxon>Gunneridae</taxon>
        <taxon>Pentapetalae</taxon>
        <taxon>asterids</taxon>
        <taxon>lamiids</taxon>
        <taxon>Solanales</taxon>
        <taxon>Solanaceae</taxon>
        <taxon>Solanoideae</taxon>
        <taxon>Solaneae</taxon>
        <taxon>Solanum</taxon>
    </lineage>
</organism>
<evidence type="ECO:0000313" key="1">
    <source>
        <dbReference type="EMBL" id="KAG5581881.1"/>
    </source>
</evidence>
<reference evidence="1 2" key="1">
    <citation type="submission" date="2020-09" db="EMBL/GenBank/DDBJ databases">
        <title>De no assembly of potato wild relative species, Solanum commersonii.</title>
        <authorList>
            <person name="Cho K."/>
        </authorList>
    </citation>
    <scope>NUCLEOTIDE SEQUENCE [LARGE SCALE GENOMIC DNA]</scope>
    <source>
        <strain evidence="1">LZ3.2</strain>
        <tissue evidence="1">Leaf</tissue>
    </source>
</reference>
<proteinExistence type="predicted"/>